<feature type="transmembrane region" description="Helical" evidence="1">
    <location>
        <begin position="150"/>
        <end position="171"/>
    </location>
</feature>
<keyword evidence="1" id="KW-1133">Transmembrane helix</keyword>
<evidence type="ECO:0000256" key="1">
    <source>
        <dbReference type="SAM" id="Phobius"/>
    </source>
</evidence>
<feature type="transmembrane region" description="Helical" evidence="1">
    <location>
        <begin position="74"/>
        <end position="98"/>
    </location>
</feature>
<accession>A0A6C0AWD9</accession>
<proteinExistence type="predicted"/>
<keyword evidence="1" id="KW-0472">Membrane</keyword>
<protein>
    <submittedName>
        <fullName evidence="2">Uncharacterized protein</fullName>
    </submittedName>
</protein>
<reference evidence="2" key="1">
    <citation type="journal article" date="2020" name="Nature">
        <title>Giant virus diversity and host interactions through global metagenomics.</title>
        <authorList>
            <person name="Schulz F."/>
            <person name="Roux S."/>
            <person name="Paez-Espino D."/>
            <person name="Jungbluth S."/>
            <person name="Walsh D.A."/>
            <person name="Denef V.J."/>
            <person name="McMahon K.D."/>
            <person name="Konstantinidis K.T."/>
            <person name="Eloe-Fadrosh E.A."/>
            <person name="Kyrpides N.C."/>
            <person name="Woyke T."/>
        </authorList>
    </citation>
    <scope>NUCLEOTIDE SEQUENCE</scope>
    <source>
        <strain evidence="2">GVMAG-S-ERX555965-48</strain>
    </source>
</reference>
<name>A0A6C0AWD9_9ZZZZ</name>
<evidence type="ECO:0000313" key="2">
    <source>
        <dbReference type="EMBL" id="QHS84269.1"/>
    </source>
</evidence>
<keyword evidence="1" id="KW-0812">Transmembrane</keyword>
<sequence>MSNTKESYTQTNDEDIEDNKNIPHEFKCKIDSKLHKTIFNKSLVKNVLLNDWLLDNFRNLIGCYYSILHKMIMIMGLFIIIFSNDIISLCAVLLILFLDSVSNIIMYDCPLTMLEKSYLGHSFTSTRLEFLQNIGILYTNSRVYDTQLELIINVSAACIFKILLLCIFKWYNIITLK</sequence>
<dbReference type="EMBL" id="MN738777">
    <property type="protein sequence ID" value="QHS84269.1"/>
    <property type="molecule type" value="Genomic_DNA"/>
</dbReference>
<organism evidence="2">
    <name type="scientific">viral metagenome</name>
    <dbReference type="NCBI Taxonomy" id="1070528"/>
    <lineage>
        <taxon>unclassified sequences</taxon>
        <taxon>metagenomes</taxon>
        <taxon>organismal metagenomes</taxon>
    </lineage>
</organism>
<dbReference type="AlphaFoldDB" id="A0A6C0AWD9"/>